<reference evidence="5" key="1">
    <citation type="submission" date="2017-05" db="UniProtKB">
        <authorList>
            <consortium name="EnsemblMetazoa"/>
        </authorList>
    </citation>
    <scope>IDENTIFICATION</scope>
</reference>
<organism evidence="5">
    <name type="scientific">Amphimedon queenslandica</name>
    <name type="common">Sponge</name>
    <dbReference type="NCBI Taxonomy" id="400682"/>
    <lineage>
        <taxon>Eukaryota</taxon>
        <taxon>Metazoa</taxon>
        <taxon>Porifera</taxon>
        <taxon>Demospongiae</taxon>
        <taxon>Heteroscleromorpha</taxon>
        <taxon>Haplosclerida</taxon>
        <taxon>Niphatidae</taxon>
        <taxon>Amphimedon</taxon>
    </lineage>
</organism>
<evidence type="ECO:0000259" key="4">
    <source>
        <dbReference type="Pfam" id="PF04548"/>
    </source>
</evidence>
<evidence type="ECO:0000256" key="2">
    <source>
        <dbReference type="ARBA" id="ARBA00022741"/>
    </source>
</evidence>
<dbReference type="SUPFAM" id="SSF52540">
    <property type="entry name" value="P-loop containing nucleoside triphosphate hydrolases"/>
    <property type="match status" value="1"/>
</dbReference>
<dbReference type="eggNOG" id="ENOG502SZDR">
    <property type="taxonomic scope" value="Eukaryota"/>
</dbReference>
<dbReference type="EnsemblMetazoa" id="Aqu2.1.26637_001">
    <property type="protein sequence ID" value="Aqu2.1.26637_001"/>
    <property type="gene ID" value="Aqu2.1.26637"/>
</dbReference>
<proteinExistence type="inferred from homology"/>
<feature type="transmembrane region" description="Helical" evidence="3">
    <location>
        <begin position="268"/>
        <end position="288"/>
    </location>
</feature>
<evidence type="ECO:0000256" key="1">
    <source>
        <dbReference type="ARBA" id="ARBA00008535"/>
    </source>
</evidence>
<sequence>MASPTGSPPTPLRILVIGHNDTGKSSLINKLSGQNDLAKVGDDVTPTKHEKPLMELECVCSTPNGDIPITFCDTQGFYDMTIGNRRIAEAVAVKMKKANVILICHRLYEKVDGTVQEILGELAKIFGNDLMKHTILVFTKGDHYPLYVKSENNDEVKSEMEDRASKVMEAWKKVLLSTGLIKQEIVEDIPWCITSGREDALPTSDDWTRELWDLCEKRCTPEAKGFVSLILRRATKQLAKAVILNASVVGSFTIGGIIGTLIRPGIGSLAGAATGAGLGLGFASAGLLNNIND</sequence>
<name>A0A1X7UFU1_AMPQE</name>
<dbReference type="InterPro" id="IPR006703">
    <property type="entry name" value="G_AIG1"/>
</dbReference>
<keyword evidence="3" id="KW-0812">Transmembrane</keyword>
<comment type="similarity">
    <text evidence="1">Belongs to the TRAFAC class TrmE-Era-EngA-EngB-Septin-like GTPase superfamily. AIG1/Toc34/Toc159-like paraseptin GTPase family. IAN subfamily.</text>
</comment>
<dbReference type="Pfam" id="PF04548">
    <property type="entry name" value="AIG1"/>
    <property type="match status" value="1"/>
</dbReference>
<dbReference type="Gene3D" id="3.40.50.300">
    <property type="entry name" value="P-loop containing nucleotide triphosphate hydrolases"/>
    <property type="match status" value="1"/>
</dbReference>
<feature type="domain" description="AIG1-type G" evidence="4">
    <location>
        <begin position="12"/>
        <end position="145"/>
    </location>
</feature>
<evidence type="ECO:0000313" key="5">
    <source>
        <dbReference type="EnsemblMetazoa" id="Aqu2.1.26637_001"/>
    </source>
</evidence>
<dbReference type="GO" id="GO:0005525">
    <property type="term" value="F:GTP binding"/>
    <property type="evidence" value="ECO:0007669"/>
    <property type="project" value="InterPro"/>
</dbReference>
<evidence type="ECO:0000256" key="3">
    <source>
        <dbReference type="SAM" id="Phobius"/>
    </source>
</evidence>
<feature type="transmembrane region" description="Helical" evidence="3">
    <location>
        <begin position="242"/>
        <end position="262"/>
    </location>
</feature>
<dbReference type="OrthoDB" id="8964039at2759"/>
<accession>A0A1X7UFU1</accession>
<keyword evidence="3" id="KW-1133">Transmembrane helix</keyword>
<dbReference type="AlphaFoldDB" id="A0A1X7UFU1"/>
<dbReference type="CDD" id="cd00882">
    <property type="entry name" value="Ras_like_GTPase"/>
    <property type="match status" value="1"/>
</dbReference>
<dbReference type="InParanoid" id="A0A1X7UFU1"/>
<dbReference type="InterPro" id="IPR027417">
    <property type="entry name" value="P-loop_NTPase"/>
</dbReference>
<keyword evidence="3" id="KW-0472">Membrane</keyword>
<keyword evidence="2" id="KW-0547">Nucleotide-binding</keyword>
<protein>
    <recommendedName>
        <fullName evidence="4">AIG1-type G domain-containing protein</fullName>
    </recommendedName>
</protein>